<keyword evidence="8" id="KW-1185">Reference proteome</keyword>
<dbReference type="Pfam" id="PF03723">
    <property type="entry name" value="Hemocyanin_C"/>
    <property type="match status" value="1"/>
</dbReference>
<dbReference type="EMBL" id="KQ435711">
    <property type="protein sequence ID" value="KOX79495.1"/>
    <property type="molecule type" value="Genomic_DNA"/>
</dbReference>
<evidence type="ECO:0000259" key="6">
    <source>
        <dbReference type="Pfam" id="PF03723"/>
    </source>
</evidence>
<evidence type="ECO:0000256" key="3">
    <source>
        <dbReference type="ARBA" id="ARBA00022723"/>
    </source>
</evidence>
<dbReference type="InterPro" id="IPR014756">
    <property type="entry name" value="Ig_E-set"/>
</dbReference>
<accession>A0A0M9A8N0</accession>
<evidence type="ECO:0000256" key="5">
    <source>
        <dbReference type="ARBA" id="ARBA00023008"/>
    </source>
</evidence>
<dbReference type="GO" id="GO:0046872">
    <property type="term" value="F:metal ion binding"/>
    <property type="evidence" value="ECO:0007669"/>
    <property type="project" value="UniProtKB-KW"/>
</dbReference>
<dbReference type="SUPFAM" id="SSF81296">
    <property type="entry name" value="E set domains"/>
    <property type="match status" value="1"/>
</dbReference>
<protein>
    <submittedName>
        <fullName evidence="7">Phenoloxidase subunit 1</fullName>
    </submittedName>
</protein>
<dbReference type="OrthoDB" id="8119704at2759"/>
<sequence length="126" mass="13993">MSQVEQAEPTGCKDAVSYCGLRDRKYPDARAMGYPFDRQPRAGVENLAQFLTGNMAVTEITVRFSDTVVPKSRSGGIGNSLTFIYLEDAIEKLKSPLSISNGVDQHCFREARVIVRVHGLDGIRYH</sequence>
<comment type="cofactor">
    <cofactor evidence="1">
        <name>Cu(2+)</name>
        <dbReference type="ChEBI" id="CHEBI:29036"/>
    </cofactor>
</comment>
<dbReference type="InterPro" id="IPR037020">
    <property type="entry name" value="Hemocyanin_C_sf"/>
</dbReference>
<keyword evidence="3" id="KW-0479">Metal-binding</keyword>
<dbReference type="Gene3D" id="2.60.40.1520">
    <property type="entry name" value="Hemocyanin, C-terminal domain"/>
    <property type="match status" value="1"/>
</dbReference>
<dbReference type="InterPro" id="IPR013788">
    <property type="entry name" value="Hemocyanin/hexamerin"/>
</dbReference>
<feature type="domain" description="Hemocyanin C-terminal" evidence="6">
    <location>
        <begin position="6"/>
        <end position="64"/>
    </location>
</feature>
<name>A0A0M9A8N0_9HYME</name>
<dbReference type="InterPro" id="IPR005203">
    <property type="entry name" value="Hemocyanin_C"/>
</dbReference>
<keyword evidence="5" id="KW-0186">Copper</keyword>
<dbReference type="PANTHER" id="PTHR11511">
    <property type="entry name" value="LARVAL STORAGE PROTEIN/PHENOLOXIDASE"/>
    <property type="match status" value="1"/>
</dbReference>
<keyword evidence="4" id="KW-0560">Oxidoreductase</keyword>
<evidence type="ECO:0000256" key="1">
    <source>
        <dbReference type="ARBA" id="ARBA00001973"/>
    </source>
</evidence>
<evidence type="ECO:0000256" key="4">
    <source>
        <dbReference type="ARBA" id="ARBA00023002"/>
    </source>
</evidence>
<dbReference type="AlphaFoldDB" id="A0A0M9A8N0"/>
<dbReference type="STRING" id="166423.A0A0M9A8N0"/>
<evidence type="ECO:0000313" key="8">
    <source>
        <dbReference type="Proteomes" id="UP000053105"/>
    </source>
</evidence>
<organism evidence="7 8">
    <name type="scientific">Melipona quadrifasciata</name>
    <dbReference type="NCBI Taxonomy" id="166423"/>
    <lineage>
        <taxon>Eukaryota</taxon>
        <taxon>Metazoa</taxon>
        <taxon>Ecdysozoa</taxon>
        <taxon>Arthropoda</taxon>
        <taxon>Hexapoda</taxon>
        <taxon>Insecta</taxon>
        <taxon>Pterygota</taxon>
        <taxon>Neoptera</taxon>
        <taxon>Endopterygota</taxon>
        <taxon>Hymenoptera</taxon>
        <taxon>Apocrita</taxon>
        <taxon>Aculeata</taxon>
        <taxon>Apoidea</taxon>
        <taxon>Anthophila</taxon>
        <taxon>Apidae</taxon>
        <taxon>Melipona</taxon>
    </lineage>
</organism>
<evidence type="ECO:0000313" key="7">
    <source>
        <dbReference type="EMBL" id="KOX79495.1"/>
    </source>
</evidence>
<dbReference type="GO" id="GO:0016491">
    <property type="term" value="F:oxidoreductase activity"/>
    <property type="evidence" value="ECO:0007669"/>
    <property type="project" value="UniProtKB-KW"/>
</dbReference>
<reference evidence="7 8" key="1">
    <citation type="submission" date="2015-07" db="EMBL/GenBank/DDBJ databases">
        <title>The genome of Melipona quadrifasciata.</title>
        <authorList>
            <person name="Pan H."/>
            <person name="Kapheim K."/>
        </authorList>
    </citation>
    <scope>NUCLEOTIDE SEQUENCE [LARGE SCALE GENOMIC DNA]</scope>
    <source>
        <strain evidence="7">0111107301</strain>
        <tissue evidence="7">Whole body</tissue>
    </source>
</reference>
<dbReference type="PANTHER" id="PTHR11511:SF4">
    <property type="entry name" value="PHENOLOXIDASE 2-RELATED"/>
    <property type="match status" value="1"/>
</dbReference>
<evidence type="ECO:0000256" key="2">
    <source>
        <dbReference type="ARBA" id="ARBA00009928"/>
    </source>
</evidence>
<dbReference type="Proteomes" id="UP000053105">
    <property type="component" value="Unassembled WGS sequence"/>
</dbReference>
<gene>
    <name evidence="7" type="ORF">WN51_02760</name>
</gene>
<proteinExistence type="inferred from homology"/>
<comment type="similarity">
    <text evidence="2">Belongs to the tyrosinase family.</text>
</comment>